<feature type="transmembrane region" description="Helical" evidence="3">
    <location>
        <begin position="65"/>
        <end position="85"/>
    </location>
</feature>
<keyword evidence="1" id="KW-0802">TPR repeat</keyword>
<dbReference type="Proteomes" id="UP001269144">
    <property type="component" value="Unassembled WGS sequence"/>
</dbReference>
<dbReference type="EMBL" id="JAVQLW010000003">
    <property type="protein sequence ID" value="MDS9469343.1"/>
    <property type="molecule type" value="Genomic_DNA"/>
</dbReference>
<keyword evidence="6" id="KW-1185">Reference proteome</keyword>
<organism evidence="5 6">
    <name type="scientific">Paracoccus aurantius</name>
    <dbReference type="NCBI Taxonomy" id="3073814"/>
    <lineage>
        <taxon>Bacteria</taxon>
        <taxon>Pseudomonadati</taxon>
        <taxon>Pseudomonadota</taxon>
        <taxon>Alphaproteobacteria</taxon>
        <taxon>Rhodobacterales</taxon>
        <taxon>Paracoccaceae</taxon>
        <taxon>Paracoccus</taxon>
    </lineage>
</organism>
<feature type="domain" description="VWFA" evidence="4">
    <location>
        <begin position="99"/>
        <end position="205"/>
    </location>
</feature>
<evidence type="ECO:0000313" key="6">
    <source>
        <dbReference type="Proteomes" id="UP001269144"/>
    </source>
</evidence>
<dbReference type="PANTHER" id="PTHR22550">
    <property type="entry name" value="SPORE GERMINATION PROTEIN"/>
    <property type="match status" value="1"/>
</dbReference>
<feature type="compositionally biased region" description="Acidic residues" evidence="2">
    <location>
        <begin position="435"/>
        <end position="454"/>
    </location>
</feature>
<dbReference type="InterPro" id="IPR011990">
    <property type="entry name" value="TPR-like_helical_dom_sf"/>
</dbReference>
<dbReference type="InterPro" id="IPR002035">
    <property type="entry name" value="VWF_A"/>
</dbReference>
<dbReference type="InterPro" id="IPR036465">
    <property type="entry name" value="vWFA_dom_sf"/>
</dbReference>
<dbReference type="SUPFAM" id="SSF53300">
    <property type="entry name" value="vWA-like"/>
    <property type="match status" value="1"/>
</dbReference>
<evidence type="ECO:0000256" key="1">
    <source>
        <dbReference type="PROSITE-ProRule" id="PRU00339"/>
    </source>
</evidence>
<dbReference type="Pfam" id="PF13432">
    <property type="entry name" value="TPR_16"/>
    <property type="match status" value="1"/>
</dbReference>
<evidence type="ECO:0000313" key="5">
    <source>
        <dbReference type="EMBL" id="MDS9469343.1"/>
    </source>
</evidence>
<reference evidence="6" key="1">
    <citation type="submission" date="2023-07" db="EMBL/GenBank/DDBJ databases">
        <title>Paracoccus sp. MBLB3053 whole genome sequence.</title>
        <authorList>
            <person name="Hwang C.Y."/>
            <person name="Cho E.-S."/>
            <person name="Seo M.-J."/>
        </authorList>
    </citation>
    <scope>NUCLEOTIDE SEQUENCE [LARGE SCALE GENOMIC DNA]</scope>
    <source>
        <strain evidence="6">MBLB3053</strain>
    </source>
</reference>
<sequence length="511" mass="54601">MNALSDLAGLTFLRPLWLLAIPALALVWWQLRQREASESPALPEIAPHLLRALTIGRGEASRSRAALIVLGAACLMAIGAAGPAFRPAPSPFVTETAPLVIALDLSPGMDMGDIPPSRLERAKQKIRDLIALRAGGRTGLIAYAGSAHLVMPPTEDPTVLQSFLEGLTPGIMPRAGQHPSEAMRLATTLLATEDQAGTVLFVTDGVDPTDIANFPTDGPGSVALIVAPDGGGPELDRWARAAGVRKVAVTVDDSDLRAVNRAAASSLARAASEDGRMRDDGWLLAIPAALLLLLWFRRGTTLHWAVIGAAVMLAPDARANELSDLFWTKDQQGARAYAARDFPQAAEDFVDPPWKAVSLMRSGQYGEAAAVLEPIQTSDAQFNRGIALIRGRDYPGAIAAFEAAVKLDPSDQAAQENLALARRILDYLNETREAEDTEVDSEDNAADGTVEDLQSDQGQMRRITGDSDLSEDAAEQWMKQVQTKPADFLKSRFAIEAAQTRAPSDTGAEVQ</sequence>
<dbReference type="Pfam" id="PF13519">
    <property type="entry name" value="VWA_2"/>
    <property type="match status" value="1"/>
</dbReference>
<dbReference type="PROSITE" id="PS50005">
    <property type="entry name" value="TPR"/>
    <property type="match status" value="1"/>
</dbReference>
<dbReference type="InterPro" id="IPR050768">
    <property type="entry name" value="UPF0353/GerABKA_families"/>
</dbReference>
<dbReference type="InterPro" id="IPR019734">
    <property type="entry name" value="TPR_rpt"/>
</dbReference>
<dbReference type="PANTHER" id="PTHR22550:SF14">
    <property type="entry name" value="VWFA DOMAIN-CONTAINING PROTEIN"/>
    <property type="match status" value="1"/>
</dbReference>
<evidence type="ECO:0000259" key="4">
    <source>
        <dbReference type="Pfam" id="PF13519"/>
    </source>
</evidence>
<comment type="caution">
    <text evidence="5">The sequence shown here is derived from an EMBL/GenBank/DDBJ whole genome shotgun (WGS) entry which is preliminary data.</text>
</comment>
<accession>A0ABU2HWB9</accession>
<gene>
    <name evidence="5" type="ORF">RGQ15_17410</name>
</gene>
<evidence type="ECO:0000256" key="3">
    <source>
        <dbReference type="SAM" id="Phobius"/>
    </source>
</evidence>
<dbReference type="Gene3D" id="1.25.40.10">
    <property type="entry name" value="Tetratricopeptide repeat domain"/>
    <property type="match status" value="1"/>
</dbReference>
<feature type="region of interest" description="Disordered" evidence="2">
    <location>
        <begin position="433"/>
        <end position="473"/>
    </location>
</feature>
<dbReference type="Gene3D" id="3.40.50.410">
    <property type="entry name" value="von Willebrand factor, type A domain"/>
    <property type="match status" value="1"/>
</dbReference>
<evidence type="ECO:0000256" key="2">
    <source>
        <dbReference type="SAM" id="MobiDB-lite"/>
    </source>
</evidence>
<feature type="transmembrane region" description="Helical" evidence="3">
    <location>
        <begin position="12"/>
        <end position="31"/>
    </location>
</feature>
<dbReference type="SUPFAM" id="SSF48452">
    <property type="entry name" value="TPR-like"/>
    <property type="match status" value="1"/>
</dbReference>
<feature type="repeat" description="TPR" evidence="1">
    <location>
        <begin position="378"/>
        <end position="411"/>
    </location>
</feature>
<protein>
    <submittedName>
        <fullName evidence="5">VWA domain-containing protein</fullName>
    </submittedName>
</protein>
<name>A0ABU2HWB9_9RHOB</name>
<proteinExistence type="predicted"/>
<keyword evidence="3" id="KW-1133">Transmembrane helix</keyword>
<keyword evidence="3" id="KW-0472">Membrane</keyword>
<dbReference type="SMART" id="SM00028">
    <property type="entry name" value="TPR"/>
    <property type="match status" value="1"/>
</dbReference>
<keyword evidence="3" id="KW-0812">Transmembrane</keyword>
<dbReference type="RefSeq" id="WP_311161945.1">
    <property type="nucleotide sequence ID" value="NZ_JAVQLW010000003.1"/>
</dbReference>